<dbReference type="AlphaFoldDB" id="A0A0B0EGB8"/>
<proteinExistence type="predicted"/>
<accession>A0A0B0EGB8</accession>
<reference evidence="1 2" key="1">
    <citation type="submission" date="2014-10" db="EMBL/GenBank/DDBJ databases">
        <title>Draft genome of anammox bacterium scalindua brodae, obtained using differential coverage binning of sequence data from two enrichment reactors.</title>
        <authorList>
            <person name="Speth D.R."/>
            <person name="Russ L."/>
            <person name="Kartal B."/>
            <person name="Op den Camp H.J."/>
            <person name="Dutilh B.E."/>
            <person name="Jetten M.S."/>
        </authorList>
    </citation>
    <scope>NUCLEOTIDE SEQUENCE [LARGE SCALE GENOMIC DNA]</scope>
    <source>
        <strain evidence="1">RU1</strain>
    </source>
</reference>
<gene>
    <name evidence="1" type="ORF">SCABRO_02183</name>
</gene>
<dbReference type="EMBL" id="JRYO01000152">
    <property type="protein sequence ID" value="KHE92132.1"/>
    <property type="molecule type" value="Genomic_DNA"/>
</dbReference>
<protein>
    <submittedName>
        <fullName evidence="1">Uncharacterized protein</fullName>
    </submittedName>
</protein>
<comment type="caution">
    <text evidence="1">The sequence shown here is derived from an EMBL/GenBank/DDBJ whole genome shotgun (WGS) entry which is preliminary data.</text>
</comment>
<evidence type="ECO:0000313" key="2">
    <source>
        <dbReference type="Proteomes" id="UP000030652"/>
    </source>
</evidence>
<name>A0A0B0EGB8_9BACT</name>
<dbReference type="Proteomes" id="UP000030652">
    <property type="component" value="Unassembled WGS sequence"/>
</dbReference>
<organism evidence="1 2">
    <name type="scientific">Candidatus Scalindua brodae</name>
    <dbReference type="NCBI Taxonomy" id="237368"/>
    <lineage>
        <taxon>Bacteria</taxon>
        <taxon>Pseudomonadati</taxon>
        <taxon>Planctomycetota</taxon>
        <taxon>Candidatus Brocadiia</taxon>
        <taxon>Candidatus Brocadiales</taxon>
        <taxon>Candidatus Scalinduaceae</taxon>
        <taxon>Candidatus Scalindua</taxon>
    </lineage>
</organism>
<sequence length="205" mass="24205">MITKKEIQKERSPLGLRQFVLRRKNKISKITDERHKAMLKNGLYKQFSDEIIPLSLFCLKNYQKNFKIIPDLGEEGYDAIVKDENGDLYENIELTFPHDGKFEADDSRETINKGIGNFRIYEPGEDLNNLRPFIMDTCRKKLEKDYSDCSLVIILGLFIRPYNQHKKLYINILEEITEEIKQKFKFKAKSVYILFTPFKKIIKIG</sequence>
<evidence type="ECO:0000313" key="1">
    <source>
        <dbReference type="EMBL" id="KHE92132.1"/>
    </source>
</evidence>